<sequence>MVREDAEPLTTAAEILETAQEMVEDEAELLTAWSDIEETALSEISIFPEDALPHRETGVEFEFNAHVEASVLSTALPDDVSWHGMSRYETEVEPPPILHVGSARVVDSNECLHRLPSCELRPVENIDKPNAG</sequence>
<proteinExistence type="predicted"/>
<evidence type="ECO:0000313" key="3">
    <source>
        <dbReference type="Proteomes" id="UP001196413"/>
    </source>
</evidence>
<reference evidence="2" key="1">
    <citation type="submission" date="2021-06" db="EMBL/GenBank/DDBJ databases">
        <title>Parelaphostrongylus tenuis whole genome reference sequence.</title>
        <authorList>
            <person name="Garwood T.J."/>
            <person name="Larsen P.A."/>
            <person name="Fountain-Jones N.M."/>
            <person name="Garbe J.R."/>
            <person name="Macchietto M.G."/>
            <person name="Kania S.A."/>
            <person name="Gerhold R.W."/>
            <person name="Richards J.E."/>
            <person name="Wolf T.M."/>
        </authorList>
    </citation>
    <scope>NUCLEOTIDE SEQUENCE</scope>
    <source>
        <strain evidence="2">MNPRO001-30</strain>
        <tissue evidence="2">Meninges</tissue>
    </source>
</reference>
<dbReference type="AlphaFoldDB" id="A0AAD5R6I4"/>
<protein>
    <submittedName>
        <fullName evidence="2">Uncharacterized protein</fullName>
    </submittedName>
</protein>
<gene>
    <name evidence="1" type="ORF">KIN20_031260</name>
    <name evidence="2" type="ORF">KIN20_031261</name>
</gene>
<dbReference type="EMBL" id="JAHQIW010006663">
    <property type="protein sequence ID" value="KAJ1369719.1"/>
    <property type="molecule type" value="Genomic_DNA"/>
</dbReference>
<keyword evidence="3" id="KW-1185">Reference proteome</keyword>
<comment type="caution">
    <text evidence="2">The sequence shown here is derived from an EMBL/GenBank/DDBJ whole genome shotgun (WGS) entry which is preliminary data.</text>
</comment>
<accession>A0AAD5R6I4</accession>
<name>A0AAD5R6I4_PARTN</name>
<evidence type="ECO:0000313" key="2">
    <source>
        <dbReference type="EMBL" id="KAJ1369719.1"/>
    </source>
</evidence>
<evidence type="ECO:0000313" key="1">
    <source>
        <dbReference type="EMBL" id="KAJ1369718.1"/>
    </source>
</evidence>
<dbReference type="Proteomes" id="UP001196413">
    <property type="component" value="Unassembled WGS sequence"/>
</dbReference>
<organism evidence="2 3">
    <name type="scientific">Parelaphostrongylus tenuis</name>
    <name type="common">Meningeal worm</name>
    <dbReference type="NCBI Taxonomy" id="148309"/>
    <lineage>
        <taxon>Eukaryota</taxon>
        <taxon>Metazoa</taxon>
        <taxon>Ecdysozoa</taxon>
        <taxon>Nematoda</taxon>
        <taxon>Chromadorea</taxon>
        <taxon>Rhabditida</taxon>
        <taxon>Rhabditina</taxon>
        <taxon>Rhabditomorpha</taxon>
        <taxon>Strongyloidea</taxon>
        <taxon>Metastrongylidae</taxon>
        <taxon>Parelaphostrongylus</taxon>
    </lineage>
</organism>
<dbReference type="EMBL" id="JAHQIW010006663">
    <property type="protein sequence ID" value="KAJ1369718.1"/>
    <property type="molecule type" value="Genomic_DNA"/>
</dbReference>